<evidence type="ECO:0000256" key="1">
    <source>
        <dbReference type="ARBA" id="ARBA00007749"/>
    </source>
</evidence>
<evidence type="ECO:0000256" key="2">
    <source>
        <dbReference type="ARBA" id="ARBA00022723"/>
    </source>
</evidence>
<dbReference type="AlphaFoldDB" id="A0A2R8BZ55"/>
<gene>
    <name evidence="6" type="ORF">PAA8504_03273</name>
</gene>
<dbReference type="Pfam" id="PF00753">
    <property type="entry name" value="Lactamase_B"/>
    <property type="match status" value="1"/>
</dbReference>
<dbReference type="Proteomes" id="UP000244912">
    <property type="component" value="Unassembled WGS sequence"/>
</dbReference>
<feature type="domain" description="Metallo-beta-lactamase" evidence="5">
    <location>
        <begin position="54"/>
        <end position="270"/>
    </location>
</feature>
<dbReference type="RefSeq" id="WP_108895230.1">
    <property type="nucleotide sequence ID" value="NZ_ONZF01000009.1"/>
</dbReference>
<dbReference type="InterPro" id="IPR036866">
    <property type="entry name" value="RibonucZ/Hydroxyglut_hydro"/>
</dbReference>
<dbReference type="CDD" id="cd16277">
    <property type="entry name" value="metallo-hydrolase-like_MBL-fold"/>
    <property type="match status" value="1"/>
</dbReference>
<keyword evidence="3" id="KW-0378">Hydrolase</keyword>
<dbReference type="PANTHER" id="PTHR42978">
    <property type="entry name" value="QUORUM-QUENCHING LACTONASE YTNP-RELATED-RELATED"/>
    <property type="match status" value="1"/>
</dbReference>
<dbReference type="InterPro" id="IPR051013">
    <property type="entry name" value="MBL_superfamily_lactonases"/>
</dbReference>
<dbReference type="EMBL" id="ONZF01000009">
    <property type="protein sequence ID" value="SPJ25422.1"/>
    <property type="molecule type" value="Genomic_DNA"/>
</dbReference>
<dbReference type="GO" id="GO:0016787">
    <property type="term" value="F:hydrolase activity"/>
    <property type="evidence" value="ECO:0007669"/>
    <property type="project" value="UniProtKB-KW"/>
</dbReference>
<organism evidence="6 7">
    <name type="scientific">Palleronia abyssalis</name>
    <dbReference type="NCBI Taxonomy" id="1501240"/>
    <lineage>
        <taxon>Bacteria</taxon>
        <taxon>Pseudomonadati</taxon>
        <taxon>Pseudomonadota</taxon>
        <taxon>Alphaproteobacteria</taxon>
        <taxon>Rhodobacterales</taxon>
        <taxon>Roseobacteraceae</taxon>
        <taxon>Palleronia</taxon>
    </lineage>
</organism>
<accession>A0A2R8BZ55</accession>
<evidence type="ECO:0000256" key="3">
    <source>
        <dbReference type="ARBA" id="ARBA00022801"/>
    </source>
</evidence>
<reference evidence="6 7" key="1">
    <citation type="submission" date="2018-03" db="EMBL/GenBank/DDBJ databases">
        <authorList>
            <person name="Keele B.F."/>
        </authorList>
    </citation>
    <scope>NUCLEOTIDE SEQUENCE [LARGE SCALE GENOMIC DNA]</scope>
    <source>
        <strain evidence="6 7">CECT 8504</strain>
    </source>
</reference>
<sequence>MIRIGRFTIDCVEEIVLREPKELYADWDESAVDPIADWFVGPYYDPESGTFATSIHSWLVRDGERTIVIDTGGGNGKPRPASGRFDGLNQPYLEELAGKGVHAEDVTHVLLTHLHVDHVGWNTRRQGDAWVPTFTNARHVMTEVERDWRDPERGAAGKPEGPTMPFVDSVKPILDDDSVDVDLVKGDEQEFLPGISFMQVPGHAPGMMAIQVQDGGEEALFIADVMHQPIQIYNPDWSSRYCEDKQVATETRKRVLEHAAETGCLILPAHFGGTHCGYVRKDGAGYAYEASKIMP</sequence>
<comment type="similarity">
    <text evidence="1">Belongs to the metallo-beta-lactamase superfamily.</text>
</comment>
<proteinExistence type="inferred from homology"/>
<evidence type="ECO:0000313" key="6">
    <source>
        <dbReference type="EMBL" id="SPJ25422.1"/>
    </source>
</evidence>
<keyword evidence="2" id="KW-0479">Metal-binding</keyword>
<evidence type="ECO:0000259" key="5">
    <source>
        <dbReference type="SMART" id="SM00849"/>
    </source>
</evidence>
<dbReference type="PANTHER" id="PTHR42978:SF6">
    <property type="entry name" value="QUORUM-QUENCHING LACTONASE YTNP-RELATED"/>
    <property type="match status" value="1"/>
</dbReference>
<name>A0A2R8BZ55_9RHOB</name>
<keyword evidence="7" id="KW-1185">Reference proteome</keyword>
<dbReference type="OrthoDB" id="9773738at2"/>
<dbReference type="InterPro" id="IPR001279">
    <property type="entry name" value="Metallo-B-lactamas"/>
</dbReference>
<dbReference type="SMART" id="SM00849">
    <property type="entry name" value="Lactamase_B"/>
    <property type="match status" value="1"/>
</dbReference>
<evidence type="ECO:0000256" key="4">
    <source>
        <dbReference type="ARBA" id="ARBA00022833"/>
    </source>
</evidence>
<dbReference type="Gene3D" id="3.60.15.10">
    <property type="entry name" value="Ribonuclease Z/Hydroxyacylglutathione hydrolase-like"/>
    <property type="match status" value="1"/>
</dbReference>
<protein>
    <recommendedName>
        <fullName evidence="5">Metallo-beta-lactamase domain-containing protein</fullName>
    </recommendedName>
</protein>
<dbReference type="GO" id="GO:0046872">
    <property type="term" value="F:metal ion binding"/>
    <property type="evidence" value="ECO:0007669"/>
    <property type="project" value="UniProtKB-KW"/>
</dbReference>
<dbReference type="SUPFAM" id="SSF56281">
    <property type="entry name" value="Metallo-hydrolase/oxidoreductase"/>
    <property type="match status" value="1"/>
</dbReference>
<evidence type="ECO:0000313" key="7">
    <source>
        <dbReference type="Proteomes" id="UP000244912"/>
    </source>
</evidence>
<keyword evidence="4" id="KW-0862">Zinc</keyword>